<dbReference type="STRING" id="1271860.SAMN05216174_115127"/>
<keyword evidence="2" id="KW-1185">Reference proteome</keyword>
<accession>A0A1G6WQL4</accession>
<proteinExistence type="predicted"/>
<dbReference type="AlphaFoldDB" id="A0A1G6WQL4"/>
<gene>
    <name evidence="1" type="ORF">SAMN05216174_115127</name>
</gene>
<reference evidence="2" key="1">
    <citation type="submission" date="2016-10" db="EMBL/GenBank/DDBJ databases">
        <authorList>
            <person name="Varghese N."/>
            <person name="Submissions S."/>
        </authorList>
    </citation>
    <scope>NUCLEOTIDE SEQUENCE [LARGE SCALE GENOMIC DNA]</scope>
    <source>
        <strain evidence="2">IBRC-M 10403</strain>
    </source>
</reference>
<sequence>MPTLYGLLTAVLALLGALGGAWLTSRAHAAHARTHAALQFTSTQVQTVIKAAAQLLTILDRHRSNMEYLEESRGNNPDEQQHWQREVESSRDAMNEPLLLVCCLMPGVAHTAEAAVTAAYAMHNTGTHSTDTTKAGTLEHATLAAKTAANTYKNAVIATVHSLRVGDSPVPLVTEAQPEASTSTPID</sequence>
<dbReference type="EMBL" id="FMZZ01000015">
    <property type="protein sequence ID" value="SDD68162.1"/>
    <property type="molecule type" value="Genomic_DNA"/>
</dbReference>
<dbReference type="Proteomes" id="UP000199501">
    <property type="component" value="Unassembled WGS sequence"/>
</dbReference>
<evidence type="ECO:0000313" key="1">
    <source>
        <dbReference type="EMBL" id="SDD68162.1"/>
    </source>
</evidence>
<evidence type="ECO:0000313" key="2">
    <source>
        <dbReference type="Proteomes" id="UP000199501"/>
    </source>
</evidence>
<dbReference type="RefSeq" id="WP_091455675.1">
    <property type="nucleotide sequence ID" value="NZ_FMZZ01000015.1"/>
</dbReference>
<name>A0A1G6WQL4_9PSEU</name>
<organism evidence="1 2">
    <name type="scientific">Actinokineospora iranica</name>
    <dbReference type="NCBI Taxonomy" id="1271860"/>
    <lineage>
        <taxon>Bacteria</taxon>
        <taxon>Bacillati</taxon>
        <taxon>Actinomycetota</taxon>
        <taxon>Actinomycetes</taxon>
        <taxon>Pseudonocardiales</taxon>
        <taxon>Pseudonocardiaceae</taxon>
        <taxon>Actinokineospora</taxon>
    </lineage>
</organism>
<protein>
    <submittedName>
        <fullName evidence="1">Uncharacterized protein</fullName>
    </submittedName>
</protein>